<accession>A0A454D2D1</accession>
<evidence type="ECO:0000313" key="2">
    <source>
        <dbReference type="Proteomes" id="UP000008367"/>
    </source>
</evidence>
<reference evidence="1 2" key="1">
    <citation type="submission" date="2012-10" db="EMBL/GenBank/DDBJ databases">
        <title>Genome sequence of Vibrio Cholerae HENC-02.</title>
        <authorList>
            <person name="Eppinger M."/>
            <person name="Hasan N.A."/>
            <person name="Sengamalay N."/>
            <person name="Hine E."/>
            <person name="Su Q."/>
            <person name="Daugherty S.C."/>
            <person name="Young S."/>
            <person name="Sadzewicz L."/>
            <person name="Tallon L."/>
            <person name="Cebula T.A."/>
            <person name="Ravel J."/>
            <person name="Colwell R.R."/>
        </authorList>
    </citation>
    <scope>NUCLEOTIDE SEQUENCE [LARGE SCALE GENOMIC DNA]</scope>
    <source>
        <strain evidence="1 2">HENC-02</strain>
    </source>
</reference>
<sequence>ICTFRLAKVVTLYFSSSSTRKNMLHPLLSALPAVWR</sequence>
<evidence type="ECO:0000313" key="1">
    <source>
        <dbReference type="EMBL" id="EKM32804.1"/>
    </source>
</evidence>
<organism evidence="1 2">
    <name type="scientific">Vibrio harveyi</name>
    <name type="common">Beneckea harveyi</name>
    <dbReference type="NCBI Taxonomy" id="669"/>
    <lineage>
        <taxon>Bacteria</taxon>
        <taxon>Pseudomonadati</taxon>
        <taxon>Pseudomonadota</taxon>
        <taxon>Gammaproteobacteria</taxon>
        <taxon>Vibrionales</taxon>
        <taxon>Vibrionaceae</taxon>
        <taxon>Vibrio</taxon>
    </lineage>
</organism>
<name>A0A454D2D1_VIBHA</name>
<keyword evidence="1" id="KW-0808">Transferase</keyword>
<proteinExistence type="predicted"/>
<dbReference type="GO" id="GO:0004594">
    <property type="term" value="F:pantothenate kinase activity"/>
    <property type="evidence" value="ECO:0007669"/>
    <property type="project" value="UniProtKB-EC"/>
</dbReference>
<feature type="non-terminal residue" evidence="1">
    <location>
        <position position="1"/>
    </location>
</feature>
<dbReference type="Proteomes" id="UP000008367">
    <property type="component" value="Unassembled WGS sequence"/>
</dbReference>
<dbReference type="AlphaFoldDB" id="A0A454D2D1"/>
<dbReference type="EC" id="2.7.1.33" evidence="1"/>
<gene>
    <name evidence="1" type="ORF">VCHENC02_1671B</name>
</gene>
<protein>
    <submittedName>
        <fullName evidence="1">Pantothenate kinase domain protein</fullName>
        <ecNumber evidence="1">2.7.1.33</ecNumber>
    </submittedName>
</protein>
<dbReference type="EMBL" id="AJSR01000566">
    <property type="protein sequence ID" value="EKM32804.1"/>
    <property type="molecule type" value="Genomic_DNA"/>
</dbReference>
<comment type="caution">
    <text evidence="1">The sequence shown here is derived from an EMBL/GenBank/DDBJ whole genome shotgun (WGS) entry which is preliminary data.</text>
</comment>
<keyword evidence="1" id="KW-0418">Kinase</keyword>